<evidence type="ECO:0000256" key="1">
    <source>
        <dbReference type="ARBA" id="ARBA00007557"/>
    </source>
</evidence>
<dbReference type="InterPro" id="IPR012255">
    <property type="entry name" value="ETF_b"/>
</dbReference>
<dbReference type="SMART" id="SM00893">
    <property type="entry name" value="ETF"/>
    <property type="match status" value="1"/>
</dbReference>
<dbReference type="CDD" id="cd01714">
    <property type="entry name" value="ETF_beta"/>
    <property type="match status" value="1"/>
</dbReference>
<dbReference type="EMBL" id="BSDE01000003">
    <property type="protein sequence ID" value="GLH73600.1"/>
    <property type="molecule type" value="Genomic_DNA"/>
</dbReference>
<keyword evidence="4" id="KW-0249">Electron transport</keyword>
<feature type="domain" description="Electron transfer flavoprotein alpha/beta-subunit N-terminal" evidence="5">
    <location>
        <begin position="24"/>
        <end position="213"/>
    </location>
</feature>
<evidence type="ECO:0000259" key="5">
    <source>
        <dbReference type="SMART" id="SM00893"/>
    </source>
</evidence>
<accession>A0ABQ5QFI5</accession>
<proteinExistence type="inferred from homology"/>
<comment type="caution">
    <text evidence="6">The sequence shown here is derived from an EMBL/GenBank/DDBJ whole genome shotgun (WGS) entry which is preliminary data.</text>
</comment>
<evidence type="ECO:0000256" key="2">
    <source>
        <dbReference type="ARBA" id="ARBA00016797"/>
    </source>
</evidence>
<dbReference type="PANTHER" id="PTHR21294">
    <property type="entry name" value="ELECTRON TRANSFER FLAVOPROTEIN BETA-SUBUNIT"/>
    <property type="match status" value="1"/>
</dbReference>
<organism evidence="6 7">
    <name type="scientific">Geothrix limicola</name>
    <dbReference type="NCBI Taxonomy" id="2927978"/>
    <lineage>
        <taxon>Bacteria</taxon>
        <taxon>Pseudomonadati</taxon>
        <taxon>Acidobacteriota</taxon>
        <taxon>Holophagae</taxon>
        <taxon>Holophagales</taxon>
        <taxon>Holophagaceae</taxon>
        <taxon>Geothrix</taxon>
    </lineage>
</organism>
<dbReference type="InterPro" id="IPR014729">
    <property type="entry name" value="Rossmann-like_a/b/a_fold"/>
</dbReference>
<reference evidence="6 7" key="1">
    <citation type="journal article" date="2023" name="Antonie Van Leeuwenhoek">
        <title>Mesoterricola silvestris gen. nov., sp. nov., Mesoterricola sediminis sp. nov., Geothrix oryzae sp. nov., Geothrix edaphica sp. nov., Geothrix rubra sp. nov., and Geothrix limicola sp. nov., six novel members of Acidobacteriota isolated from soils.</title>
        <authorList>
            <person name="Itoh H."/>
            <person name="Sugisawa Y."/>
            <person name="Mise K."/>
            <person name="Xu Z."/>
            <person name="Kuniyasu M."/>
            <person name="Ushijima N."/>
            <person name="Kawano K."/>
            <person name="Kobayashi E."/>
            <person name="Shiratori Y."/>
            <person name="Masuda Y."/>
            <person name="Senoo K."/>
        </authorList>
    </citation>
    <scope>NUCLEOTIDE SEQUENCE [LARGE SCALE GENOMIC DNA]</scope>
    <source>
        <strain evidence="6 7">Red804</strain>
    </source>
</reference>
<evidence type="ECO:0000313" key="6">
    <source>
        <dbReference type="EMBL" id="GLH73600.1"/>
    </source>
</evidence>
<dbReference type="SUPFAM" id="SSF52402">
    <property type="entry name" value="Adenine nucleotide alpha hydrolases-like"/>
    <property type="match status" value="1"/>
</dbReference>
<dbReference type="PIRSF" id="PIRSF000090">
    <property type="entry name" value="Beta-ETF"/>
    <property type="match status" value="1"/>
</dbReference>
<dbReference type="InterPro" id="IPR033948">
    <property type="entry name" value="ETF_beta_N"/>
</dbReference>
<sequence>MEILVCVKRVPDSAENEISVASGGADISREDLVYAVNEWDNYAVEEAIQIVEREGGSVTVVALGDSDTEEVVRREMAMGAEAGLMLVDDAFAGSDGLGVATILKAAAEKKSYDLILTGAQADDGAAQVGGMLAALLDRPYASLVNKVEVNGPTLRIGREIEGGSQELSDIDLPCVLSIQTGINEPRYVGLRGIRKVASVEIPVLDGAALGVDAAAVGQAAAKVRRVDYFVPAVGAGADMLTGSTKEVAAQLVDLLKAKGGLN</sequence>
<dbReference type="PANTHER" id="PTHR21294:SF8">
    <property type="entry name" value="ELECTRON TRANSFER FLAVOPROTEIN SUBUNIT BETA"/>
    <property type="match status" value="1"/>
</dbReference>
<dbReference type="InterPro" id="IPR014730">
    <property type="entry name" value="ETF_a/b_N"/>
</dbReference>
<keyword evidence="7" id="KW-1185">Reference proteome</keyword>
<protein>
    <recommendedName>
        <fullName evidence="2">Electron transfer flavoprotein subunit beta</fullName>
    </recommendedName>
</protein>
<dbReference type="Gene3D" id="3.40.50.620">
    <property type="entry name" value="HUPs"/>
    <property type="match status" value="1"/>
</dbReference>
<dbReference type="Proteomes" id="UP001165069">
    <property type="component" value="Unassembled WGS sequence"/>
</dbReference>
<evidence type="ECO:0000256" key="4">
    <source>
        <dbReference type="ARBA" id="ARBA00022982"/>
    </source>
</evidence>
<name>A0ABQ5QFI5_9BACT</name>
<dbReference type="Pfam" id="PF01012">
    <property type="entry name" value="ETF"/>
    <property type="match status" value="1"/>
</dbReference>
<evidence type="ECO:0000256" key="3">
    <source>
        <dbReference type="ARBA" id="ARBA00022448"/>
    </source>
</evidence>
<dbReference type="RefSeq" id="WP_285574970.1">
    <property type="nucleotide sequence ID" value="NZ_BSDE01000003.1"/>
</dbReference>
<evidence type="ECO:0000313" key="7">
    <source>
        <dbReference type="Proteomes" id="UP001165069"/>
    </source>
</evidence>
<keyword evidence="3" id="KW-0813">Transport</keyword>
<gene>
    <name evidence="6" type="ORF">GETHLI_21020</name>
</gene>
<comment type="similarity">
    <text evidence="1">Belongs to the ETF beta-subunit/FixA family.</text>
</comment>